<accession>A0A517MH91</accession>
<sequence>MPPWWIPPCPNHTPLYSQGCHNSNNVGRFEQDTKRLVKRFGDPQLHVTQDRGSEGNTNPGEAEIIGLCFSSPVAHSNQAASHYRKE</sequence>
<dbReference type="AlphaFoldDB" id="A0A517MH91"/>
<organism evidence="1 2">
    <name type="scientific">Roseimaritima multifibrata</name>
    <dbReference type="NCBI Taxonomy" id="1930274"/>
    <lineage>
        <taxon>Bacteria</taxon>
        <taxon>Pseudomonadati</taxon>
        <taxon>Planctomycetota</taxon>
        <taxon>Planctomycetia</taxon>
        <taxon>Pirellulales</taxon>
        <taxon>Pirellulaceae</taxon>
        <taxon>Roseimaritima</taxon>
    </lineage>
</organism>
<evidence type="ECO:0000313" key="1">
    <source>
        <dbReference type="EMBL" id="QDS94147.1"/>
    </source>
</evidence>
<name>A0A517MH91_9BACT</name>
<dbReference type="Proteomes" id="UP000320672">
    <property type="component" value="Chromosome"/>
</dbReference>
<dbReference type="EMBL" id="CP036262">
    <property type="protein sequence ID" value="QDS94147.1"/>
    <property type="molecule type" value="Genomic_DNA"/>
</dbReference>
<evidence type="ECO:0000313" key="2">
    <source>
        <dbReference type="Proteomes" id="UP000320672"/>
    </source>
</evidence>
<gene>
    <name evidence="1" type="ORF">FF011L_29250</name>
</gene>
<proteinExistence type="predicted"/>
<reference evidence="1 2" key="1">
    <citation type="submission" date="2019-02" db="EMBL/GenBank/DDBJ databases">
        <title>Deep-cultivation of Planctomycetes and their phenomic and genomic characterization uncovers novel biology.</title>
        <authorList>
            <person name="Wiegand S."/>
            <person name="Jogler M."/>
            <person name="Boedeker C."/>
            <person name="Pinto D."/>
            <person name="Vollmers J."/>
            <person name="Rivas-Marin E."/>
            <person name="Kohn T."/>
            <person name="Peeters S.H."/>
            <person name="Heuer A."/>
            <person name="Rast P."/>
            <person name="Oberbeckmann S."/>
            <person name="Bunk B."/>
            <person name="Jeske O."/>
            <person name="Meyerdierks A."/>
            <person name="Storesund J.E."/>
            <person name="Kallscheuer N."/>
            <person name="Luecker S."/>
            <person name="Lage O.M."/>
            <person name="Pohl T."/>
            <person name="Merkel B.J."/>
            <person name="Hornburger P."/>
            <person name="Mueller R.-W."/>
            <person name="Bruemmer F."/>
            <person name="Labrenz M."/>
            <person name="Spormann A.M."/>
            <person name="Op den Camp H."/>
            <person name="Overmann J."/>
            <person name="Amann R."/>
            <person name="Jetten M.S.M."/>
            <person name="Mascher T."/>
            <person name="Medema M.H."/>
            <person name="Devos D.P."/>
            <person name="Kaster A.-K."/>
            <person name="Ovreas L."/>
            <person name="Rohde M."/>
            <person name="Galperin M.Y."/>
            <person name="Jogler C."/>
        </authorList>
    </citation>
    <scope>NUCLEOTIDE SEQUENCE [LARGE SCALE GENOMIC DNA]</scope>
    <source>
        <strain evidence="1 2">FF011L</strain>
    </source>
</reference>
<protein>
    <submittedName>
        <fullName evidence="1">Uncharacterized protein</fullName>
    </submittedName>
</protein>
<dbReference type="KEGG" id="rml:FF011L_29250"/>
<keyword evidence="2" id="KW-1185">Reference proteome</keyword>